<evidence type="ECO:0000313" key="2">
    <source>
        <dbReference type="Proteomes" id="UP000316079"/>
    </source>
</evidence>
<proteinExistence type="predicted"/>
<sequence>MFGAVLPDPCLVCLGSLDSQDVMEEKGCREKREILGEP</sequence>
<gene>
    <name evidence="1" type="ORF">DNTS_004812</name>
</gene>
<dbReference type="OrthoDB" id="8964326at2759"/>
<evidence type="ECO:0000313" key="1">
    <source>
        <dbReference type="EMBL" id="TRY99612.1"/>
    </source>
</evidence>
<dbReference type="EMBL" id="SRMA01025058">
    <property type="protein sequence ID" value="TRY99612.1"/>
    <property type="molecule type" value="Genomic_DNA"/>
</dbReference>
<keyword evidence="2" id="KW-1185">Reference proteome</keyword>
<organism evidence="1 2">
    <name type="scientific">Danionella cerebrum</name>
    <dbReference type="NCBI Taxonomy" id="2873325"/>
    <lineage>
        <taxon>Eukaryota</taxon>
        <taxon>Metazoa</taxon>
        <taxon>Chordata</taxon>
        <taxon>Craniata</taxon>
        <taxon>Vertebrata</taxon>
        <taxon>Euteleostomi</taxon>
        <taxon>Actinopterygii</taxon>
        <taxon>Neopterygii</taxon>
        <taxon>Teleostei</taxon>
        <taxon>Ostariophysi</taxon>
        <taxon>Cypriniformes</taxon>
        <taxon>Danionidae</taxon>
        <taxon>Danioninae</taxon>
        <taxon>Danionella</taxon>
    </lineage>
</organism>
<name>A0A553RBP7_9TELE</name>
<comment type="caution">
    <text evidence="1">The sequence shown here is derived from an EMBL/GenBank/DDBJ whole genome shotgun (WGS) entry which is preliminary data.</text>
</comment>
<accession>A0A553RBP7</accession>
<reference evidence="1 2" key="1">
    <citation type="journal article" date="2019" name="Sci. Data">
        <title>Hybrid genome assembly and annotation of Danionella translucida.</title>
        <authorList>
            <person name="Kadobianskyi M."/>
            <person name="Schulze L."/>
            <person name="Schuelke M."/>
            <person name="Judkewitz B."/>
        </authorList>
    </citation>
    <scope>NUCLEOTIDE SEQUENCE [LARGE SCALE GENOMIC DNA]</scope>
    <source>
        <strain evidence="1 2">Bolton</strain>
    </source>
</reference>
<protein>
    <submittedName>
        <fullName evidence="1">Uncharacterized protein</fullName>
    </submittedName>
</protein>
<dbReference type="AlphaFoldDB" id="A0A553RBP7"/>
<dbReference type="Proteomes" id="UP000316079">
    <property type="component" value="Unassembled WGS sequence"/>
</dbReference>